<feature type="coiled-coil region" evidence="1">
    <location>
        <begin position="9"/>
        <end position="36"/>
    </location>
</feature>
<gene>
    <name evidence="2" type="ordered locus">Daes_0668</name>
</gene>
<reference evidence="2 3" key="2">
    <citation type="journal article" date="2014" name="Genome Announc.">
        <title>Complete Genome Sequence of the Subsurface, Mesophilic Sulfate-Reducing Bacterium Desulfovibrio aespoeensis Aspo-2.</title>
        <authorList>
            <person name="Pedersen K."/>
            <person name="Bengtsson A."/>
            <person name="Edlund J."/>
            <person name="Rabe L."/>
            <person name="Hazen T."/>
            <person name="Chakraborty R."/>
            <person name="Goodwin L."/>
            <person name="Shapiro N."/>
        </authorList>
    </citation>
    <scope>NUCLEOTIDE SEQUENCE [LARGE SCALE GENOMIC DNA]</scope>
    <source>
        <strain evidence="3">ATCC 700646 / DSM 10631 / Aspo-2</strain>
    </source>
</reference>
<accession>E6VZH1</accession>
<dbReference type="RefSeq" id="WP_013513617.1">
    <property type="nucleotide sequence ID" value="NC_014844.1"/>
</dbReference>
<evidence type="ECO:0000313" key="2">
    <source>
        <dbReference type="EMBL" id="ADU61685.1"/>
    </source>
</evidence>
<keyword evidence="1" id="KW-0175">Coiled coil</keyword>
<keyword evidence="3" id="KW-1185">Reference proteome</keyword>
<evidence type="ECO:0000256" key="1">
    <source>
        <dbReference type="SAM" id="Coils"/>
    </source>
</evidence>
<dbReference type="HOGENOM" id="CLU_2507202_0_0_7"/>
<dbReference type="AlphaFoldDB" id="E6VZH1"/>
<name>E6VZH1_PSEA9</name>
<protein>
    <submittedName>
        <fullName evidence="2">Uncharacterized protein</fullName>
    </submittedName>
</protein>
<dbReference type="Proteomes" id="UP000002191">
    <property type="component" value="Chromosome"/>
</dbReference>
<reference evidence="3" key="1">
    <citation type="submission" date="2010-12" db="EMBL/GenBank/DDBJ databases">
        <title>Complete sequence of Desulfovibrio aespoeensis Aspo-2.</title>
        <authorList>
            <consortium name="US DOE Joint Genome Institute"/>
            <person name="Lucas S."/>
            <person name="Copeland A."/>
            <person name="Lapidus A."/>
            <person name="Cheng J.-F."/>
            <person name="Goodwin L."/>
            <person name="Pitluck S."/>
            <person name="Chertkov O."/>
            <person name="Misra M."/>
            <person name="Detter J.C."/>
            <person name="Han C."/>
            <person name="Tapia R."/>
            <person name="Land M."/>
            <person name="Hauser L."/>
            <person name="Kyrpides N."/>
            <person name="Ivanova N."/>
            <person name="Ovchinnikova G."/>
            <person name="Pedersen K."/>
            <person name="Jagevall S."/>
            <person name="Hazen T."/>
            <person name="Woyke T."/>
        </authorList>
    </citation>
    <scope>NUCLEOTIDE SEQUENCE [LARGE SCALE GENOMIC DNA]</scope>
    <source>
        <strain evidence="3">ATCC 700646 / DSM 10631 / Aspo-2</strain>
    </source>
</reference>
<proteinExistence type="predicted"/>
<sequence>MAEGDLDRARELGVQLAEVKLRIEGLQAENDVLAEVKVDRLSTLAEQVRRCGILTINAECETYMAHRAEVMAAIAKGRADLRRGG</sequence>
<dbReference type="EMBL" id="CP002431">
    <property type="protein sequence ID" value="ADU61685.1"/>
    <property type="molecule type" value="Genomic_DNA"/>
</dbReference>
<evidence type="ECO:0000313" key="3">
    <source>
        <dbReference type="Proteomes" id="UP000002191"/>
    </source>
</evidence>
<organism evidence="2 3">
    <name type="scientific">Pseudodesulfovibrio aespoeensis (strain ATCC 700646 / DSM 10631 / Aspo-2)</name>
    <name type="common">Desulfovibrio aespoeensis</name>
    <dbReference type="NCBI Taxonomy" id="643562"/>
    <lineage>
        <taxon>Bacteria</taxon>
        <taxon>Pseudomonadati</taxon>
        <taxon>Thermodesulfobacteriota</taxon>
        <taxon>Desulfovibrionia</taxon>
        <taxon>Desulfovibrionales</taxon>
        <taxon>Desulfovibrionaceae</taxon>
    </lineage>
</organism>
<dbReference type="KEGG" id="das:Daes_0668"/>